<evidence type="ECO:0000256" key="4">
    <source>
        <dbReference type="PIRSR" id="PIRSR005739-1"/>
    </source>
</evidence>
<accession>A0A6C0GL66</accession>
<dbReference type="EMBL" id="CP048222">
    <property type="protein sequence ID" value="QHT68776.1"/>
    <property type="molecule type" value="Genomic_DNA"/>
</dbReference>
<evidence type="ECO:0000313" key="9">
    <source>
        <dbReference type="Proteomes" id="UP000480178"/>
    </source>
</evidence>
<dbReference type="GO" id="GO:0032259">
    <property type="term" value="P:methylation"/>
    <property type="evidence" value="ECO:0007669"/>
    <property type="project" value="UniProtKB-KW"/>
</dbReference>
<gene>
    <name evidence="8" type="ORF">GXP67_20045</name>
</gene>
<keyword evidence="2 8" id="KW-0808">Transferase</keyword>
<dbReference type="KEGG" id="rhoz:GXP67_20045"/>
<evidence type="ECO:0000259" key="7">
    <source>
        <dbReference type="Pfam" id="PF08100"/>
    </source>
</evidence>
<dbReference type="GO" id="GO:0008171">
    <property type="term" value="F:O-methyltransferase activity"/>
    <property type="evidence" value="ECO:0007669"/>
    <property type="project" value="InterPro"/>
</dbReference>
<dbReference type="InterPro" id="IPR012967">
    <property type="entry name" value="COMT_dimerisation"/>
</dbReference>
<evidence type="ECO:0000256" key="2">
    <source>
        <dbReference type="ARBA" id="ARBA00022679"/>
    </source>
</evidence>
<dbReference type="AlphaFoldDB" id="A0A6C0GL66"/>
<dbReference type="InterPro" id="IPR036388">
    <property type="entry name" value="WH-like_DNA-bd_sf"/>
</dbReference>
<keyword evidence="9" id="KW-1185">Reference proteome</keyword>
<keyword evidence="1 8" id="KW-0489">Methyltransferase</keyword>
<sequence length="356" mass="38992">MSTSNQPSSPEEPNNATTQQASLQRKALMEYIMGFRATQIIAVAARLNLAGHLEEGAKTAVQLSQLTHTHTHPQALYRLLRALANLGIVEANQDDTFSLTATGNLLCQTTSGSLRNVAILYGEEWLWKAYAQLSYSIEEGDQAFEFVHGQSMYAYLQQYAQAGEVFNKAMSGFSHMESAAITKAYNFSSAHTLVDIGGGQGALVSFLLKANPHLSAIVFDLPEVVGTNAANLTSTEDLRIAYVSGDFFKEVPAAGDIYLLKSVLHNWDDESCISILHNCRKTMPSHARLLIIERIIPDGNETSEAKLFDINMLVMTGGQERIVEEYRNLLDVAGFKLLNVLPTSSPVSILECSKTV</sequence>
<feature type="domain" description="O-methyltransferase C-terminal" evidence="6">
    <location>
        <begin position="130"/>
        <end position="336"/>
    </location>
</feature>
<feature type="active site" description="Proton acceptor" evidence="4">
    <location>
        <position position="265"/>
    </location>
</feature>
<evidence type="ECO:0000259" key="6">
    <source>
        <dbReference type="Pfam" id="PF00891"/>
    </source>
</evidence>
<dbReference type="RefSeq" id="WP_162444781.1">
    <property type="nucleotide sequence ID" value="NZ_CP048222.1"/>
</dbReference>
<dbReference type="InterPro" id="IPR036390">
    <property type="entry name" value="WH_DNA-bd_sf"/>
</dbReference>
<dbReference type="InterPro" id="IPR001077">
    <property type="entry name" value="COMT_C"/>
</dbReference>
<feature type="domain" description="O-methyltransferase dimerisation" evidence="7">
    <location>
        <begin position="29"/>
        <end position="108"/>
    </location>
</feature>
<dbReference type="Proteomes" id="UP000480178">
    <property type="component" value="Chromosome"/>
</dbReference>
<dbReference type="InterPro" id="IPR016461">
    <property type="entry name" value="COMT-like"/>
</dbReference>
<proteinExistence type="predicted"/>
<reference evidence="8 9" key="1">
    <citation type="submission" date="2020-01" db="EMBL/GenBank/DDBJ databases">
        <authorList>
            <person name="Kim M.K."/>
        </authorList>
    </citation>
    <scope>NUCLEOTIDE SEQUENCE [LARGE SCALE GENOMIC DNA]</scope>
    <source>
        <strain evidence="8 9">172606-1</strain>
    </source>
</reference>
<dbReference type="PIRSF" id="PIRSF005739">
    <property type="entry name" value="O-mtase"/>
    <property type="match status" value="1"/>
</dbReference>
<dbReference type="Pfam" id="PF08100">
    <property type="entry name" value="Dimerisation"/>
    <property type="match status" value="1"/>
</dbReference>
<dbReference type="Pfam" id="PF00891">
    <property type="entry name" value="Methyltransf_2"/>
    <property type="match status" value="1"/>
</dbReference>
<dbReference type="PANTHER" id="PTHR43712:SF2">
    <property type="entry name" value="O-METHYLTRANSFERASE CICE"/>
    <property type="match status" value="1"/>
</dbReference>
<protein>
    <submittedName>
        <fullName evidence="8">Methyltransferase</fullName>
    </submittedName>
</protein>
<name>A0A6C0GL66_9BACT</name>
<keyword evidence="3" id="KW-0949">S-adenosyl-L-methionine</keyword>
<evidence type="ECO:0000256" key="5">
    <source>
        <dbReference type="SAM" id="MobiDB-lite"/>
    </source>
</evidence>
<dbReference type="SUPFAM" id="SSF46785">
    <property type="entry name" value="Winged helix' DNA-binding domain"/>
    <property type="match status" value="1"/>
</dbReference>
<dbReference type="InterPro" id="IPR029063">
    <property type="entry name" value="SAM-dependent_MTases_sf"/>
</dbReference>
<evidence type="ECO:0000256" key="3">
    <source>
        <dbReference type="ARBA" id="ARBA00022691"/>
    </source>
</evidence>
<dbReference type="SUPFAM" id="SSF53335">
    <property type="entry name" value="S-adenosyl-L-methionine-dependent methyltransferases"/>
    <property type="match status" value="1"/>
</dbReference>
<evidence type="ECO:0000313" key="8">
    <source>
        <dbReference type="EMBL" id="QHT68776.1"/>
    </source>
</evidence>
<evidence type="ECO:0000256" key="1">
    <source>
        <dbReference type="ARBA" id="ARBA00022603"/>
    </source>
</evidence>
<organism evidence="8 9">
    <name type="scientific">Rhodocytophaga rosea</name>
    <dbReference type="NCBI Taxonomy" id="2704465"/>
    <lineage>
        <taxon>Bacteria</taxon>
        <taxon>Pseudomonadati</taxon>
        <taxon>Bacteroidota</taxon>
        <taxon>Cytophagia</taxon>
        <taxon>Cytophagales</taxon>
        <taxon>Rhodocytophagaceae</taxon>
        <taxon>Rhodocytophaga</taxon>
    </lineage>
</organism>
<dbReference type="Gene3D" id="1.10.10.10">
    <property type="entry name" value="Winged helix-like DNA-binding domain superfamily/Winged helix DNA-binding domain"/>
    <property type="match status" value="1"/>
</dbReference>
<dbReference type="GO" id="GO:0046983">
    <property type="term" value="F:protein dimerization activity"/>
    <property type="evidence" value="ECO:0007669"/>
    <property type="project" value="InterPro"/>
</dbReference>
<feature type="region of interest" description="Disordered" evidence="5">
    <location>
        <begin position="1"/>
        <end position="21"/>
    </location>
</feature>
<dbReference type="Gene3D" id="3.40.50.150">
    <property type="entry name" value="Vaccinia Virus protein VP39"/>
    <property type="match status" value="1"/>
</dbReference>
<dbReference type="PROSITE" id="PS51683">
    <property type="entry name" value="SAM_OMT_II"/>
    <property type="match status" value="1"/>
</dbReference>
<dbReference type="PANTHER" id="PTHR43712">
    <property type="entry name" value="PUTATIVE (AFU_ORTHOLOGUE AFUA_4G14580)-RELATED"/>
    <property type="match status" value="1"/>
</dbReference>